<dbReference type="AlphaFoldDB" id="A0A8H6VHJ2"/>
<organism evidence="1 2">
    <name type="scientific">Pseudocercospora fuligena</name>
    <dbReference type="NCBI Taxonomy" id="685502"/>
    <lineage>
        <taxon>Eukaryota</taxon>
        <taxon>Fungi</taxon>
        <taxon>Dikarya</taxon>
        <taxon>Ascomycota</taxon>
        <taxon>Pezizomycotina</taxon>
        <taxon>Dothideomycetes</taxon>
        <taxon>Dothideomycetidae</taxon>
        <taxon>Mycosphaerellales</taxon>
        <taxon>Mycosphaerellaceae</taxon>
        <taxon>Pseudocercospora</taxon>
    </lineage>
</organism>
<protein>
    <submittedName>
        <fullName evidence="1">Uncharacterized protein</fullName>
    </submittedName>
</protein>
<dbReference type="OrthoDB" id="5423564at2759"/>
<reference evidence="1" key="1">
    <citation type="submission" date="2020-04" db="EMBL/GenBank/DDBJ databases">
        <title>Draft genome resource of the tomato pathogen Pseudocercospora fuligena.</title>
        <authorList>
            <person name="Zaccaron A."/>
        </authorList>
    </citation>
    <scope>NUCLEOTIDE SEQUENCE</scope>
    <source>
        <strain evidence="1">PF001</strain>
    </source>
</reference>
<evidence type="ECO:0000313" key="2">
    <source>
        <dbReference type="Proteomes" id="UP000660729"/>
    </source>
</evidence>
<dbReference type="Proteomes" id="UP000660729">
    <property type="component" value="Unassembled WGS sequence"/>
</dbReference>
<name>A0A8H6VHJ2_9PEZI</name>
<proteinExistence type="predicted"/>
<evidence type="ECO:0000313" key="1">
    <source>
        <dbReference type="EMBL" id="KAF7190722.1"/>
    </source>
</evidence>
<dbReference type="EMBL" id="JABCIY010000168">
    <property type="protein sequence ID" value="KAF7190722.1"/>
    <property type="molecule type" value="Genomic_DNA"/>
</dbReference>
<keyword evidence="2" id="KW-1185">Reference proteome</keyword>
<comment type="caution">
    <text evidence="1">The sequence shown here is derived from an EMBL/GenBank/DDBJ whole genome shotgun (WGS) entry which is preliminary data.</text>
</comment>
<accession>A0A8H6VHJ2</accession>
<gene>
    <name evidence="1" type="ORF">HII31_07881</name>
</gene>
<sequence length="421" mass="49687">MASNSITEIRQRIDWAHSWLRTFTQDQKRISDNDDFELVSDNEGESIQDVISLSSQDPLTSCADDDDDLDDDLQDTRSEALSIPCHCPSCGWPFPFCDLCETEHPSYVAHDQWYWEDPYNPSSSPKEQHISYELSGRYADHTFKDFRSPAKARKRFNSKKQKYFNHRFVKPGQKGLPHYNMLSGGPRSHWILAPILPETAEIVTMDKHELYREAQVLGPDPPDWRNKIMFKKWERRHPRIRRAPKYANCHAEKDLDDSIGLELYYKEMVYQRSEIYDELEWARIDFMILTSRSEWCEACDTHWSRCQRWGIVEVDQIDELVYEATASRRRKLNYAVYWKNDGAKQVPENRAPSVLEYGPMDWHPRGAFAPEDDWLSWKDALRKVLRATNWSREAGSWQTYSESGWKDVWIGWCTADKSHKR</sequence>